<dbReference type="Proteomes" id="UP001231189">
    <property type="component" value="Unassembled WGS sequence"/>
</dbReference>
<keyword evidence="2" id="KW-1185">Reference proteome</keyword>
<dbReference type="GO" id="GO:0015996">
    <property type="term" value="P:chlorophyll catabolic process"/>
    <property type="evidence" value="ECO:0007669"/>
    <property type="project" value="TreeGrafter"/>
</dbReference>
<organism evidence="1 2">
    <name type="scientific">Lolium multiflorum</name>
    <name type="common">Italian ryegrass</name>
    <name type="synonym">Lolium perenne subsp. multiflorum</name>
    <dbReference type="NCBI Taxonomy" id="4521"/>
    <lineage>
        <taxon>Eukaryota</taxon>
        <taxon>Viridiplantae</taxon>
        <taxon>Streptophyta</taxon>
        <taxon>Embryophyta</taxon>
        <taxon>Tracheophyta</taxon>
        <taxon>Spermatophyta</taxon>
        <taxon>Magnoliopsida</taxon>
        <taxon>Liliopsida</taxon>
        <taxon>Poales</taxon>
        <taxon>Poaceae</taxon>
        <taxon>BOP clade</taxon>
        <taxon>Pooideae</taxon>
        <taxon>Poodae</taxon>
        <taxon>Poeae</taxon>
        <taxon>Poeae Chloroplast Group 2 (Poeae type)</taxon>
        <taxon>Loliodinae</taxon>
        <taxon>Loliinae</taxon>
        <taxon>Lolium</taxon>
    </lineage>
</organism>
<dbReference type="Pfam" id="PF07224">
    <property type="entry name" value="Chlorophyllase"/>
    <property type="match status" value="1"/>
</dbReference>
<comment type="caution">
    <text evidence="1">The sequence shown here is derived from an EMBL/GenBank/DDBJ whole genome shotgun (WGS) entry which is preliminary data.</text>
</comment>
<accession>A0AAD8RK16</accession>
<protein>
    <recommendedName>
        <fullName evidence="3">Chlorophyllase</fullName>
    </recommendedName>
</protein>
<dbReference type="PANTHER" id="PTHR33428:SF9">
    <property type="entry name" value="CHLOROPHYLLASE-1"/>
    <property type="match status" value="1"/>
</dbReference>
<proteinExistence type="predicted"/>
<gene>
    <name evidence="1" type="ORF">QYE76_026621</name>
</gene>
<dbReference type="GO" id="GO:0047746">
    <property type="term" value="F:chlorophyllase activity"/>
    <property type="evidence" value="ECO:0007669"/>
    <property type="project" value="TreeGrafter"/>
</dbReference>
<dbReference type="EMBL" id="JAUUTY010000006">
    <property type="protein sequence ID" value="KAK1621104.1"/>
    <property type="molecule type" value="Genomic_DNA"/>
</dbReference>
<dbReference type="Gene3D" id="3.40.50.1820">
    <property type="entry name" value="alpha/beta hydrolase"/>
    <property type="match status" value="1"/>
</dbReference>
<reference evidence="1" key="1">
    <citation type="submission" date="2023-07" db="EMBL/GenBank/DDBJ databases">
        <title>A chromosome-level genome assembly of Lolium multiflorum.</title>
        <authorList>
            <person name="Chen Y."/>
            <person name="Copetti D."/>
            <person name="Kolliker R."/>
            <person name="Studer B."/>
        </authorList>
    </citation>
    <scope>NUCLEOTIDE SEQUENCE</scope>
    <source>
        <strain evidence="1">02402/16</strain>
        <tissue evidence="1">Leaf</tissue>
    </source>
</reference>
<evidence type="ECO:0008006" key="3">
    <source>
        <dbReference type="Google" id="ProtNLM"/>
    </source>
</evidence>
<name>A0AAD8RK16_LOLMU</name>
<evidence type="ECO:0000313" key="2">
    <source>
        <dbReference type="Proteomes" id="UP001231189"/>
    </source>
</evidence>
<dbReference type="InterPro" id="IPR017395">
    <property type="entry name" value="Chlorophyllase-like"/>
</dbReference>
<sequence>MELATGPVFSRGLLPVDVKNVKPNSKGMHSLPKPVMVVAPTEEGTYPVIVFLHGCNLANHYYEQLLRHVASHGFIAVAPQLYWMTFIEDDSRDVNAAKQVTNWLAAQDGLQFVLENKFKLNSVKPDLSKLALAGHSRGGHAAFALALGLGNPMIKLALKFSALIGVDPVAGKATGCQVPPEILTFKPRSLDVGMPALVLGTGKGPEHVGGPPCAPAGVNHAAFYDECKPPHYHFVAEEYGHTDMLDDDAPYIVDKCMCKRNENGTKNIARQSMGGVMVAFLRAILEKNNEDLKAILDNPGLSPAILNPVEHDLA</sequence>
<dbReference type="SUPFAM" id="SSF53474">
    <property type="entry name" value="alpha/beta-Hydrolases"/>
    <property type="match status" value="1"/>
</dbReference>
<dbReference type="PANTHER" id="PTHR33428">
    <property type="entry name" value="CHLOROPHYLLASE-2, CHLOROPLASTIC"/>
    <property type="match status" value="1"/>
</dbReference>
<dbReference type="InterPro" id="IPR029058">
    <property type="entry name" value="AB_hydrolase_fold"/>
</dbReference>
<dbReference type="AlphaFoldDB" id="A0AAD8RK16"/>
<evidence type="ECO:0000313" key="1">
    <source>
        <dbReference type="EMBL" id="KAK1621104.1"/>
    </source>
</evidence>